<dbReference type="CDD" id="cd02440">
    <property type="entry name" value="AdoMet_MTases"/>
    <property type="match status" value="1"/>
</dbReference>
<dbReference type="SUPFAM" id="SSF53335">
    <property type="entry name" value="S-adenosyl-L-methionine-dependent methyltransferases"/>
    <property type="match status" value="1"/>
</dbReference>
<dbReference type="Gene3D" id="3.40.50.150">
    <property type="entry name" value="Vaccinia Virus protein VP39"/>
    <property type="match status" value="1"/>
</dbReference>
<keyword evidence="3" id="KW-0949">S-adenosyl-L-methionine</keyword>
<dbReference type="STRING" id="714315.GCA_000516535_01495"/>
<dbReference type="GO" id="GO:0032259">
    <property type="term" value="P:methylation"/>
    <property type="evidence" value="ECO:0007669"/>
    <property type="project" value="UniProtKB-KW"/>
</dbReference>
<gene>
    <name evidence="5" type="ORF">JCM16774_1488</name>
</gene>
<dbReference type="AlphaFoldDB" id="A0A510JBI0"/>
<reference evidence="5 6" key="1">
    <citation type="submission" date="2019-07" db="EMBL/GenBank/DDBJ databases">
        <title>Complete Genome Sequence of Leptotrichia goodfellowii Strain JCM 16774.</title>
        <authorList>
            <person name="Watanabe S."/>
            <person name="Cui L."/>
        </authorList>
    </citation>
    <scope>NUCLEOTIDE SEQUENCE [LARGE SCALE GENOMIC DNA]</scope>
    <source>
        <strain evidence="5 6">JCM16774</strain>
    </source>
</reference>
<dbReference type="PANTHER" id="PTHR43464:SF19">
    <property type="entry name" value="UBIQUINONE BIOSYNTHESIS O-METHYLTRANSFERASE, MITOCHONDRIAL"/>
    <property type="match status" value="1"/>
</dbReference>
<organism evidence="5 6">
    <name type="scientific">Pseudoleptotrichia goodfellowii</name>
    <dbReference type="NCBI Taxonomy" id="157692"/>
    <lineage>
        <taxon>Bacteria</taxon>
        <taxon>Fusobacteriati</taxon>
        <taxon>Fusobacteriota</taxon>
        <taxon>Fusobacteriia</taxon>
        <taxon>Fusobacteriales</taxon>
        <taxon>Leptotrichiaceae</taxon>
        <taxon>Pseudoleptotrichia</taxon>
    </lineage>
</organism>
<dbReference type="EMBL" id="AP019822">
    <property type="protein sequence ID" value="BBM36544.1"/>
    <property type="molecule type" value="Genomic_DNA"/>
</dbReference>
<dbReference type="InterPro" id="IPR013216">
    <property type="entry name" value="Methyltransf_11"/>
</dbReference>
<dbReference type="PANTHER" id="PTHR43464">
    <property type="entry name" value="METHYLTRANSFERASE"/>
    <property type="match status" value="1"/>
</dbReference>
<sequence>MMEMSRQNIYDNDIFFQGYKKIREKENNMNDTVEKPMLFSLLPDLKNKKVLDLGCGYGENCVKFIKMGAEKVVGIDISEKMLDIAQKENSDEKVVYLNLAMEDISQINEKFDIIVSSLAFHYVENYEKLVSDIYNLMNNGGYLVFTQEHPLVTCHSTGERWTKDEEDNKMYANISNYTISGKRESVWFIDNVTIYHRNFSDLINVLIETGFKMEKIVESIGVDNVHRPDFIAFKALKD</sequence>
<evidence type="ECO:0000256" key="1">
    <source>
        <dbReference type="ARBA" id="ARBA00022603"/>
    </source>
</evidence>
<evidence type="ECO:0000256" key="2">
    <source>
        <dbReference type="ARBA" id="ARBA00022679"/>
    </source>
</evidence>
<dbReference type="Pfam" id="PF08241">
    <property type="entry name" value="Methyltransf_11"/>
    <property type="match status" value="1"/>
</dbReference>
<dbReference type="Proteomes" id="UP000321606">
    <property type="component" value="Chromosome"/>
</dbReference>
<keyword evidence="2 5" id="KW-0808">Transferase</keyword>
<keyword evidence="1 5" id="KW-0489">Methyltransferase</keyword>
<name>A0A510JBI0_9FUSO</name>
<protein>
    <submittedName>
        <fullName evidence="5">Methyltransferase domain protein</fullName>
    </submittedName>
</protein>
<proteinExistence type="predicted"/>
<evidence type="ECO:0000313" key="5">
    <source>
        <dbReference type="EMBL" id="BBM36544.1"/>
    </source>
</evidence>
<evidence type="ECO:0000256" key="3">
    <source>
        <dbReference type="ARBA" id="ARBA00022691"/>
    </source>
</evidence>
<feature type="domain" description="Methyltransferase type 11" evidence="4">
    <location>
        <begin position="51"/>
        <end position="145"/>
    </location>
</feature>
<evidence type="ECO:0000259" key="4">
    <source>
        <dbReference type="Pfam" id="PF08241"/>
    </source>
</evidence>
<dbReference type="KEGG" id="lgo:JCM16774_1488"/>
<evidence type="ECO:0000313" key="6">
    <source>
        <dbReference type="Proteomes" id="UP000321606"/>
    </source>
</evidence>
<accession>A0A510JBI0</accession>
<dbReference type="GO" id="GO:0008757">
    <property type="term" value="F:S-adenosylmethionine-dependent methyltransferase activity"/>
    <property type="evidence" value="ECO:0007669"/>
    <property type="project" value="InterPro"/>
</dbReference>
<dbReference type="InterPro" id="IPR029063">
    <property type="entry name" value="SAM-dependent_MTases_sf"/>
</dbReference>